<gene>
    <name evidence="1" type="ORF">MEA186_17668</name>
</gene>
<accession>G6YC52</accession>
<sequence length="563" mass="62535">MYSDGHPFLRLIGPFAIENADGADVTPHGRRSKALLAMLALAPNGTRSRKWLQSKLWSTRGEEQGAASLRQELSEVRKSLRSAGLDLISTDRDVVRLDVASIGIDLNDPPEGSATRDLLEGLDIRDPEFEDWLREQRSQWPRPRTVPAKVSPVAAADQLSGQRSASLLNSSRLCLGLLRDARWTEGSANRAVSDLVLDLVVRSILNFEVVDVVDFQAQGPLTQAPDTALPDWLLQTRATVVGDVVGLTFALIAPGDSRLLWSHTDFLELADLTGPASLKLMSLVNQIVFSILEFVLDPKSIRDEPRHRASRLALTALRHVFRMRDKDLDSAERMLAEAYELDPRSTYLGWQLFVFVTRFGERRVGRSGTFHDQVRECANRAVEVAPFNPITLALAAHAHSFVFREYAQALELADRAIAANPLQAICWDMRALTLGYLGEVKRGYEDAMRARALGGPPLYRYCIDTTCCILATLNGRFEEGIRHGERVLAQQPTYLPALRYSAACHGHLGQTVEAVRTVERLRAWEPDFSLELLSEENYPIAGVLGVSVIKSGLSRITLPRYAP</sequence>
<dbReference type="STRING" id="1082933.A6B35_16050"/>
<evidence type="ECO:0000313" key="2">
    <source>
        <dbReference type="Proteomes" id="UP000002949"/>
    </source>
</evidence>
<dbReference type="Gene3D" id="1.10.10.10">
    <property type="entry name" value="Winged helix-like DNA-binding domain superfamily/Winged helix DNA-binding domain"/>
    <property type="match status" value="1"/>
</dbReference>
<dbReference type="eggNOG" id="COG3063">
    <property type="taxonomic scope" value="Bacteria"/>
</dbReference>
<dbReference type="KEGG" id="mamo:A6B35_16050"/>
<reference evidence="1 2" key="1">
    <citation type="journal article" date="2012" name="J. Bacteriol.">
        <title>Draft Genome Sequence of Plant Growth-Promoting Rhizobium Mesorhizobium amorphae, Isolated from Zinc-Lead Mine Tailings.</title>
        <authorList>
            <person name="Hao X."/>
            <person name="Lin Y."/>
            <person name="Johnstone L."/>
            <person name="Baltrus D.A."/>
            <person name="Miller S.J."/>
            <person name="Wei G."/>
            <person name="Rensing C."/>
        </authorList>
    </citation>
    <scope>NUCLEOTIDE SEQUENCE [LARGE SCALE GENOMIC DNA]</scope>
    <source>
        <strain evidence="1 2">CCNWGS0123</strain>
    </source>
</reference>
<dbReference type="Gene3D" id="1.25.40.10">
    <property type="entry name" value="Tetratricopeptide repeat domain"/>
    <property type="match status" value="1"/>
</dbReference>
<dbReference type="InterPro" id="IPR036388">
    <property type="entry name" value="WH-like_DNA-bd_sf"/>
</dbReference>
<dbReference type="Proteomes" id="UP000002949">
    <property type="component" value="Unassembled WGS sequence"/>
</dbReference>
<dbReference type="PATRIC" id="fig|1082933.3.peg.3443"/>
<evidence type="ECO:0000313" key="1">
    <source>
        <dbReference type="EMBL" id="EHH10726.1"/>
    </source>
</evidence>
<dbReference type="SUPFAM" id="SSF48452">
    <property type="entry name" value="TPR-like"/>
    <property type="match status" value="1"/>
</dbReference>
<dbReference type="GO" id="GO:0003677">
    <property type="term" value="F:DNA binding"/>
    <property type="evidence" value="ECO:0007669"/>
    <property type="project" value="InterPro"/>
</dbReference>
<dbReference type="InterPro" id="IPR011990">
    <property type="entry name" value="TPR-like_helical_dom_sf"/>
</dbReference>
<dbReference type="PANTHER" id="PTHR35807">
    <property type="entry name" value="TRANSCRIPTIONAL REGULATOR REDD-RELATED"/>
    <property type="match status" value="1"/>
</dbReference>
<dbReference type="InterPro" id="IPR051677">
    <property type="entry name" value="AfsR-DnrI-RedD_regulator"/>
</dbReference>
<protein>
    <submittedName>
        <fullName evidence="1">SARP family transcriptional regulator</fullName>
    </submittedName>
</protein>
<keyword evidence="2" id="KW-1185">Reference proteome</keyword>
<name>G6YC52_9HYPH</name>
<dbReference type="InterPro" id="IPR016032">
    <property type="entry name" value="Sig_transdc_resp-reg_C-effctor"/>
</dbReference>
<dbReference type="SUPFAM" id="SSF46894">
    <property type="entry name" value="C-terminal effector domain of the bipartite response regulators"/>
    <property type="match status" value="1"/>
</dbReference>
<organism evidence="1 2">
    <name type="scientific">Mesorhizobium amorphae CCNWGS0123</name>
    <dbReference type="NCBI Taxonomy" id="1082933"/>
    <lineage>
        <taxon>Bacteria</taxon>
        <taxon>Pseudomonadati</taxon>
        <taxon>Pseudomonadota</taxon>
        <taxon>Alphaproteobacteria</taxon>
        <taxon>Hyphomicrobiales</taxon>
        <taxon>Phyllobacteriaceae</taxon>
        <taxon>Mesorhizobium</taxon>
    </lineage>
</organism>
<proteinExistence type="predicted"/>
<dbReference type="GO" id="GO:0006355">
    <property type="term" value="P:regulation of DNA-templated transcription"/>
    <property type="evidence" value="ECO:0007669"/>
    <property type="project" value="InterPro"/>
</dbReference>
<dbReference type="EMBL" id="AGSN01000124">
    <property type="protein sequence ID" value="EHH10726.1"/>
    <property type="molecule type" value="Genomic_DNA"/>
</dbReference>
<dbReference type="AlphaFoldDB" id="G6YC52"/>